<gene>
    <name evidence="8" type="ORF">CRM22_003804</name>
</gene>
<organism evidence="8 9">
    <name type="scientific">Opisthorchis felineus</name>
    <dbReference type="NCBI Taxonomy" id="147828"/>
    <lineage>
        <taxon>Eukaryota</taxon>
        <taxon>Metazoa</taxon>
        <taxon>Spiralia</taxon>
        <taxon>Lophotrochozoa</taxon>
        <taxon>Platyhelminthes</taxon>
        <taxon>Trematoda</taxon>
        <taxon>Digenea</taxon>
        <taxon>Opisthorchiida</taxon>
        <taxon>Opisthorchiata</taxon>
        <taxon>Opisthorchiidae</taxon>
        <taxon>Opisthorchis</taxon>
    </lineage>
</organism>
<feature type="region of interest" description="Disordered" evidence="5">
    <location>
        <begin position="1"/>
        <end position="34"/>
    </location>
</feature>
<reference evidence="8 9" key="1">
    <citation type="journal article" date="2019" name="BMC Genomics">
        <title>New insights from Opisthorchis felineus genome: update on genomics of the epidemiologically important liver flukes.</title>
        <authorList>
            <person name="Ershov N.I."/>
            <person name="Mordvinov V.A."/>
            <person name="Prokhortchouk E.B."/>
            <person name="Pakharukova M.Y."/>
            <person name="Gunbin K.V."/>
            <person name="Ustyantsev K."/>
            <person name="Genaev M.A."/>
            <person name="Blinov A.G."/>
            <person name="Mazur A."/>
            <person name="Boulygina E."/>
            <person name="Tsygankova S."/>
            <person name="Khrameeva E."/>
            <person name="Chekanov N."/>
            <person name="Fan G."/>
            <person name="Xiao A."/>
            <person name="Zhang H."/>
            <person name="Xu X."/>
            <person name="Yang H."/>
            <person name="Solovyev V."/>
            <person name="Lee S.M."/>
            <person name="Liu X."/>
            <person name="Afonnikov D.A."/>
            <person name="Skryabin K.G."/>
        </authorList>
    </citation>
    <scope>NUCLEOTIDE SEQUENCE [LARGE SCALE GENOMIC DNA]</scope>
    <source>
        <strain evidence="8">AK-0245</strain>
        <tissue evidence="8">Whole organism</tissue>
    </source>
</reference>
<evidence type="ECO:0000256" key="4">
    <source>
        <dbReference type="SAM" id="Coils"/>
    </source>
</evidence>
<keyword evidence="1" id="KW-0813">Transport</keyword>
<dbReference type="GO" id="GO:0000149">
    <property type="term" value="F:SNARE binding"/>
    <property type="evidence" value="ECO:0007669"/>
    <property type="project" value="TreeGrafter"/>
</dbReference>
<dbReference type="InterPro" id="IPR040047">
    <property type="entry name" value="VPS50"/>
</dbReference>
<evidence type="ECO:0000256" key="2">
    <source>
        <dbReference type="ARBA" id="ARBA00022927"/>
    </source>
</evidence>
<evidence type="ECO:0000313" key="8">
    <source>
        <dbReference type="EMBL" id="TGZ69331.1"/>
    </source>
</evidence>
<dbReference type="PANTHER" id="PTHR13258:SF0">
    <property type="entry name" value="SYNDETIN"/>
    <property type="match status" value="1"/>
</dbReference>
<feature type="region of interest" description="Disordered" evidence="5">
    <location>
        <begin position="1036"/>
        <end position="1057"/>
    </location>
</feature>
<protein>
    <recommendedName>
        <fullName evidence="10">Vacuolar protein sorting-associated protein 54 N-terminal domain-containing protein</fullName>
    </recommendedName>
</protein>
<dbReference type="GO" id="GO:1990745">
    <property type="term" value="C:EARP complex"/>
    <property type="evidence" value="ECO:0007669"/>
    <property type="project" value="InterPro"/>
</dbReference>
<dbReference type="GO" id="GO:0042147">
    <property type="term" value="P:retrograde transport, endosome to Golgi"/>
    <property type="evidence" value="ECO:0007669"/>
    <property type="project" value="InterPro"/>
</dbReference>
<feature type="coiled-coil region" evidence="4">
    <location>
        <begin position="98"/>
        <end position="125"/>
    </location>
</feature>
<evidence type="ECO:0000256" key="3">
    <source>
        <dbReference type="ARBA" id="ARBA00023054"/>
    </source>
</evidence>
<feature type="compositionally biased region" description="Polar residues" evidence="5">
    <location>
        <begin position="611"/>
        <end position="622"/>
    </location>
</feature>
<keyword evidence="2" id="KW-0653">Protein transport</keyword>
<evidence type="ECO:0008006" key="10">
    <source>
        <dbReference type="Google" id="ProtNLM"/>
    </source>
</evidence>
<evidence type="ECO:0000256" key="5">
    <source>
        <dbReference type="SAM" id="MobiDB-lite"/>
    </source>
</evidence>
<dbReference type="STRING" id="147828.A0A4S2LZH9"/>
<evidence type="ECO:0000259" key="7">
    <source>
        <dbReference type="Pfam" id="PF10475"/>
    </source>
</evidence>
<dbReference type="PANTHER" id="PTHR13258">
    <property type="entry name" value="SYNDETIN"/>
    <property type="match status" value="1"/>
</dbReference>
<dbReference type="Pfam" id="PF10475">
    <property type="entry name" value="Vps54_N"/>
    <property type="match status" value="1"/>
</dbReference>
<dbReference type="InterPro" id="IPR019514">
    <property type="entry name" value="Syndetin_C"/>
</dbReference>
<accession>A0A4S2LZH9</accession>
<evidence type="ECO:0000256" key="1">
    <source>
        <dbReference type="ARBA" id="ARBA00022448"/>
    </source>
</evidence>
<dbReference type="OrthoDB" id="10263345at2759"/>
<dbReference type="AlphaFoldDB" id="A0A4S2LZH9"/>
<dbReference type="GO" id="GO:0005829">
    <property type="term" value="C:cytosol"/>
    <property type="evidence" value="ECO:0007669"/>
    <property type="project" value="GOC"/>
</dbReference>
<sequence length="1057" mass="119433">MEKLKRIVSYKQPTPKPKGQRPQPGHNHVSQNADLDEWVDFTIPSIGPFEPPGSPPFPNDPQLLQDVLSKVDERYYSMTFDSGKYEIETSAGPSCRQLEELKRRLQILDNQNKAVSRRVSELILEKHPLYEAELKGVLLLQADNLETLGLCRRIRHSLKSSANVLVMSRLTVLRNYRRRLRLLKSLHVMRHIRALQNSIHHLDSLLMEGSFYAAIEVHRESLVLLEDCRQYRCIEPIHLKLKALGSRIDDLLDNELEKSCEHFSEDSYATVQHAFELLGSTQTMFAQLQMHYVAAIQRRSLSTVRSYLGPLEDTDEAPGSETMSNYAELCDRLSMEDLPSCLSDTCQSLWIILLCYHRTTLWHQNRACSHLRDRVENGISTKPRAPDSSLHEHETNLVDDPFPEAIPSKHSELQDYECDEEVGQPQLIRQWHEYVVSKLNASRNRIWSEVSCRIETILKAIGRFVTEMSFKQISFILQTVNHFVKIGQEFSGSTGSDLLEFLRTSIHTFFKEFHRKHLERLRVFLGNETWEFCPVKSSFTVLDLQEYRSLSNLFKNNGFDVHEQTTNGSEGAQNVHDSSTIPVAGGMDQVFFKSPYHVRQFPVQSEPKPTVQHTNLSKSMHSTEPIDGRSRIPSTSSNPVDDRNTGPLLSSTTLEVLRLIGRYLQMMRLLQPIAAEVMHCICQVFDYYFYCIFSFFGPIQSLDSVEIPDRLRLTLKRINERLIAPEDHPAVTKGSSTTSANFLNARSKLTTMPAQPYDPVSEDRFPLPVHEPMHVFNSVNRLMETMMDPAASPNIVALCSSYLQAHFVGVESVIFLADIFESMLLPHLSTCLPERKRGLTSVFREQALTAARQLREPCAMQIAPQLVNLLLTSRSTSGVSSDTVSPSNISGTIASSFSRIWSGNSTEKDSVPQRTNRLVSSARNELTNDTNFLTSCISSMLWTHKDVATTPSSYVHQLHTSVLSPFGRIMQALAQRLGLCDASKLAMWNAFLTCVGNMLLSAYGQVQLCSEEGRGQMLLDVQSISAFAEMESKIRSTNSSGAVMSESPSLSTAANPP</sequence>
<keyword evidence="9" id="KW-1185">Reference proteome</keyword>
<dbReference type="Pfam" id="PF10474">
    <property type="entry name" value="Syndetin_C"/>
    <property type="match status" value="1"/>
</dbReference>
<dbReference type="EMBL" id="SJOL01006099">
    <property type="protein sequence ID" value="TGZ69331.1"/>
    <property type="molecule type" value="Genomic_DNA"/>
</dbReference>
<keyword evidence="3 4" id="KW-0175">Coiled coil</keyword>
<dbReference type="GO" id="GO:0032456">
    <property type="term" value="P:endocytic recycling"/>
    <property type="evidence" value="ECO:0007669"/>
    <property type="project" value="InterPro"/>
</dbReference>
<evidence type="ECO:0000313" key="9">
    <source>
        <dbReference type="Proteomes" id="UP000308267"/>
    </source>
</evidence>
<dbReference type="Proteomes" id="UP000308267">
    <property type="component" value="Unassembled WGS sequence"/>
</dbReference>
<proteinExistence type="predicted"/>
<feature type="region of interest" description="Disordered" evidence="5">
    <location>
        <begin position="604"/>
        <end position="646"/>
    </location>
</feature>
<feature type="domain" description="Syndetin C-terminal" evidence="6">
    <location>
        <begin position="932"/>
        <end position="1032"/>
    </location>
</feature>
<name>A0A4S2LZH9_OPIFE</name>
<dbReference type="InterPro" id="IPR019515">
    <property type="entry name" value="VPS54_N"/>
</dbReference>
<dbReference type="GO" id="GO:0015031">
    <property type="term" value="P:protein transport"/>
    <property type="evidence" value="ECO:0007669"/>
    <property type="project" value="UniProtKB-KW"/>
</dbReference>
<feature type="domain" description="Vacuolar protein sorting-associated protein 54 N-terminal" evidence="7">
    <location>
        <begin position="69"/>
        <end position="362"/>
    </location>
</feature>
<evidence type="ECO:0000259" key="6">
    <source>
        <dbReference type="Pfam" id="PF10474"/>
    </source>
</evidence>
<comment type="caution">
    <text evidence="8">The sequence shown here is derived from an EMBL/GenBank/DDBJ whole genome shotgun (WGS) entry which is preliminary data.</text>
</comment>